<gene>
    <name evidence="2" type="ORF">OG626_16355</name>
</gene>
<evidence type="ECO:0000259" key="1">
    <source>
        <dbReference type="Pfam" id="PF11716"/>
    </source>
</evidence>
<dbReference type="InterPro" id="IPR017520">
    <property type="entry name" value="CHP03086"/>
</dbReference>
<feature type="domain" description="Mycothiol-dependent maleylpyruvate isomerase metal-binding" evidence="1">
    <location>
        <begin position="9"/>
        <end position="132"/>
    </location>
</feature>
<dbReference type="EMBL" id="CP109535">
    <property type="protein sequence ID" value="WTY96377.1"/>
    <property type="molecule type" value="Genomic_DNA"/>
</dbReference>
<dbReference type="InterPro" id="IPR017517">
    <property type="entry name" value="Maleyloyr_isom"/>
</dbReference>
<evidence type="ECO:0000313" key="2">
    <source>
        <dbReference type="EMBL" id="WTY96377.1"/>
    </source>
</evidence>
<dbReference type="InterPro" id="IPR034660">
    <property type="entry name" value="DinB/YfiT-like"/>
</dbReference>
<protein>
    <submittedName>
        <fullName evidence="2">TIGR03086 family metal-binding protein</fullName>
    </submittedName>
</protein>
<dbReference type="InterPro" id="IPR024344">
    <property type="entry name" value="MDMPI_metal-binding"/>
</dbReference>
<proteinExistence type="predicted"/>
<accession>A0AAU3GX58</accession>
<name>A0AAU3GX58_9ACTN</name>
<dbReference type="NCBIfam" id="TIGR03086">
    <property type="entry name" value="TIGR03086 family metal-binding protein"/>
    <property type="match status" value="1"/>
</dbReference>
<reference evidence="2" key="1">
    <citation type="submission" date="2022-10" db="EMBL/GenBank/DDBJ databases">
        <title>The complete genomes of actinobacterial strains from the NBC collection.</title>
        <authorList>
            <person name="Joergensen T.S."/>
            <person name="Alvarez Arevalo M."/>
            <person name="Sterndorff E.B."/>
            <person name="Faurdal D."/>
            <person name="Vuksanovic O."/>
            <person name="Mourched A.-S."/>
            <person name="Charusanti P."/>
            <person name="Shaw S."/>
            <person name="Blin K."/>
            <person name="Weber T."/>
        </authorList>
    </citation>
    <scope>NUCLEOTIDE SEQUENCE</scope>
    <source>
        <strain evidence="2">NBC_01401</strain>
    </source>
</reference>
<dbReference type="NCBIfam" id="TIGR03083">
    <property type="entry name" value="maleylpyruvate isomerase family mycothiol-dependent enzyme"/>
    <property type="match status" value="1"/>
</dbReference>
<dbReference type="SUPFAM" id="SSF109854">
    <property type="entry name" value="DinB/YfiT-like putative metalloenzymes"/>
    <property type="match status" value="1"/>
</dbReference>
<dbReference type="GO" id="GO:0046872">
    <property type="term" value="F:metal ion binding"/>
    <property type="evidence" value="ECO:0007669"/>
    <property type="project" value="InterPro"/>
</dbReference>
<dbReference type="AlphaFoldDB" id="A0AAU3GX58"/>
<sequence length="199" mass="20732">MPSAQILDVLDDLARVVDGTAPEQDGLPTPCAGLDVIGLRRHLLGGIQYFDIVLTDPSGDQRPEPHTTYTGSDSADVVADSVRKLARTVRTTVADGGGSTPVNVVELGAGAIPAESVIGLLLAETVVHGWDLSRATGQVWQPSPAASEQAYAVLSAAIRPEYRGADMPFAPEVPVSADAPALERLLAFTGRSVLWTPAG</sequence>
<dbReference type="Gene3D" id="1.20.120.450">
    <property type="entry name" value="dinb family like domain"/>
    <property type="match status" value="1"/>
</dbReference>
<organism evidence="2">
    <name type="scientific">Streptomyces sp. NBC_01401</name>
    <dbReference type="NCBI Taxonomy" id="2903854"/>
    <lineage>
        <taxon>Bacteria</taxon>
        <taxon>Bacillati</taxon>
        <taxon>Actinomycetota</taxon>
        <taxon>Actinomycetes</taxon>
        <taxon>Kitasatosporales</taxon>
        <taxon>Streptomycetaceae</taxon>
        <taxon>Streptomyces</taxon>
    </lineage>
</organism>
<dbReference type="Pfam" id="PF11716">
    <property type="entry name" value="MDMPI_N"/>
    <property type="match status" value="1"/>
</dbReference>